<keyword evidence="10" id="KW-0175">Coiled coil</keyword>
<dbReference type="InterPro" id="IPR029028">
    <property type="entry name" value="Alpha/beta_knot_MTases"/>
</dbReference>
<reference evidence="13 14" key="1">
    <citation type="submission" date="2023-10" db="EMBL/GenBank/DDBJ databases">
        <title>Draft Genome Sequence of Candida saopaulonensis from a very Premature Infant with Sepsis.</title>
        <authorList>
            <person name="Ning Y."/>
            <person name="Dai R."/>
            <person name="Xiao M."/>
            <person name="Xu Y."/>
            <person name="Yan Q."/>
            <person name="Zhang L."/>
        </authorList>
    </citation>
    <scope>NUCLEOTIDE SEQUENCE [LARGE SCALE GENOMIC DNA]</scope>
    <source>
        <strain evidence="13 14">19XY460</strain>
    </source>
</reference>
<organism evidence="13 14">
    <name type="scientific">Australozyma saopauloensis</name>
    <dbReference type="NCBI Taxonomy" id="291208"/>
    <lineage>
        <taxon>Eukaryota</taxon>
        <taxon>Fungi</taxon>
        <taxon>Dikarya</taxon>
        <taxon>Ascomycota</taxon>
        <taxon>Saccharomycotina</taxon>
        <taxon>Pichiomycetes</taxon>
        <taxon>Metschnikowiaceae</taxon>
        <taxon>Australozyma</taxon>
    </lineage>
</organism>
<keyword evidence="5" id="KW-0808">Transferase</keyword>
<keyword evidence="14" id="KW-1185">Reference proteome</keyword>
<evidence type="ECO:0000256" key="2">
    <source>
        <dbReference type="ARBA" id="ARBA00007228"/>
    </source>
</evidence>
<feature type="coiled-coil region" evidence="10">
    <location>
        <begin position="311"/>
        <end position="338"/>
    </location>
</feature>
<evidence type="ECO:0000256" key="10">
    <source>
        <dbReference type="SAM" id="Coils"/>
    </source>
</evidence>
<keyword evidence="3" id="KW-0698">rRNA processing</keyword>
<dbReference type="GO" id="GO:0005739">
    <property type="term" value="C:mitochondrion"/>
    <property type="evidence" value="ECO:0007669"/>
    <property type="project" value="UniProtKB-SubCell"/>
</dbReference>
<dbReference type="PANTHER" id="PTHR46103">
    <property type="entry name" value="RRNA METHYLTRANSFERASE 1, MITOCHONDRIAL"/>
    <property type="match status" value="1"/>
</dbReference>
<protein>
    <recommendedName>
        <fullName evidence="9">rRNA methyltransferase 1, mitochondrial</fullName>
    </recommendedName>
</protein>
<keyword evidence="7" id="KW-0809">Transit peptide</keyword>
<evidence type="ECO:0000256" key="11">
    <source>
        <dbReference type="SAM" id="MobiDB-lite"/>
    </source>
</evidence>
<dbReference type="PANTHER" id="PTHR46103:SF1">
    <property type="entry name" value="RRNA METHYLTRANSFERASE 1, MITOCHONDRIAL"/>
    <property type="match status" value="1"/>
</dbReference>
<dbReference type="Proteomes" id="UP001338582">
    <property type="component" value="Chromosome 4"/>
</dbReference>
<dbReference type="Pfam" id="PF00588">
    <property type="entry name" value="SpoU_methylase"/>
    <property type="match status" value="1"/>
</dbReference>
<dbReference type="KEGG" id="asau:88174122"/>
<dbReference type="InterPro" id="IPR029064">
    <property type="entry name" value="Ribosomal_eL30-like_sf"/>
</dbReference>
<keyword evidence="8" id="KW-0496">Mitochondrion</keyword>
<feature type="region of interest" description="Disordered" evidence="11">
    <location>
        <begin position="80"/>
        <end position="100"/>
    </location>
</feature>
<evidence type="ECO:0000256" key="1">
    <source>
        <dbReference type="ARBA" id="ARBA00004173"/>
    </source>
</evidence>
<dbReference type="SUPFAM" id="SSF75217">
    <property type="entry name" value="alpha/beta knot"/>
    <property type="match status" value="1"/>
</dbReference>
<dbReference type="SMART" id="SM00967">
    <property type="entry name" value="SpoU_sub_bind"/>
    <property type="match status" value="1"/>
</dbReference>
<feature type="compositionally biased region" description="Basic and acidic residues" evidence="11">
    <location>
        <begin position="80"/>
        <end position="98"/>
    </location>
</feature>
<feature type="domain" description="RNA 2-O ribose methyltransferase substrate binding" evidence="12">
    <location>
        <begin position="111"/>
        <end position="187"/>
    </location>
</feature>
<evidence type="ECO:0000313" key="14">
    <source>
        <dbReference type="Proteomes" id="UP001338582"/>
    </source>
</evidence>
<dbReference type="SUPFAM" id="SSF55315">
    <property type="entry name" value="L30e-like"/>
    <property type="match status" value="1"/>
</dbReference>
<accession>A0AAX4HBM4</accession>
<evidence type="ECO:0000256" key="8">
    <source>
        <dbReference type="ARBA" id="ARBA00023128"/>
    </source>
</evidence>
<dbReference type="Gene3D" id="3.30.1330.30">
    <property type="match status" value="1"/>
</dbReference>
<evidence type="ECO:0000256" key="5">
    <source>
        <dbReference type="ARBA" id="ARBA00022679"/>
    </source>
</evidence>
<evidence type="ECO:0000259" key="12">
    <source>
        <dbReference type="SMART" id="SM00967"/>
    </source>
</evidence>
<dbReference type="CDD" id="cd18105">
    <property type="entry name" value="SpoU-like_MRM1"/>
    <property type="match status" value="1"/>
</dbReference>
<dbReference type="InterPro" id="IPR047261">
    <property type="entry name" value="MRM1_MeTrfase_dom"/>
</dbReference>
<evidence type="ECO:0000256" key="9">
    <source>
        <dbReference type="ARBA" id="ARBA00034881"/>
    </source>
</evidence>
<evidence type="ECO:0000256" key="7">
    <source>
        <dbReference type="ARBA" id="ARBA00022946"/>
    </source>
</evidence>
<dbReference type="EMBL" id="CP138897">
    <property type="protein sequence ID" value="WPK25731.1"/>
    <property type="molecule type" value="Genomic_DNA"/>
</dbReference>
<evidence type="ECO:0000256" key="6">
    <source>
        <dbReference type="ARBA" id="ARBA00022691"/>
    </source>
</evidence>
<evidence type="ECO:0000313" key="13">
    <source>
        <dbReference type="EMBL" id="WPK25731.1"/>
    </source>
</evidence>
<name>A0AAX4HBM4_9ASCO</name>
<keyword evidence="4" id="KW-0489">Methyltransferase</keyword>
<dbReference type="GO" id="GO:0016435">
    <property type="term" value="F:rRNA (guanine) methyltransferase activity"/>
    <property type="evidence" value="ECO:0007669"/>
    <property type="project" value="TreeGrafter"/>
</dbReference>
<proteinExistence type="inferred from homology"/>
<dbReference type="GO" id="GO:0003723">
    <property type="term" value="F:RNA binding"/>
    <property type="evidence" value="ECO:0007669"/>
    <property type="project" value="InterPro"/>
</dbReference>
<evidence type="ECO:0000256" key="3">
    <source>
        <dbReference type="ARBA" id="ARBA00022552"/>
    </source>
</evidence>
<evidence type="ECO:0000256" key="4">
    <source>
        <dbReference type="ARBA" id="ARBA00022603"/>
    </source>
</evidence>
<feature type="region of interest" description="Disordered" evidence="11">
    <location>
        <begin position="13"/>
        <end position="40"/>
    </location>
</feature>
<gene>
    <name evidence="13" type="ORF">PUMCH_003058</name>
</gene>
<sequence>MRRFSTLSVVRAAKQSFKSRSRPQESDNFEKHFYGSGSKEPEKKKIWDELNISKHEFFIRKYGNITPEERKKLDEKVARQRRLREERRKHELGEDYNKPKPRTVLNPLSEYIYGTHPVISALQSGKRDAFSTLYIFNPKEKAEQILDLAKKYGLKVVEKKSKGEMNMLSSNGVHNGVVLETKKLQIPLISSLGADFDGEAGTYALKTYVDYEKKVTVQKNIVRNVQPGNNKFPLGVFVDGVTDPMNLGSIVRSAFYLGVDFLVVPEFDSARLGPVAAKASAGALDLMPIYKADLPLQFLDNSRKNGWSIVTASAELSEQQLEDQKEKHKRQLSARTADPSELPLILNLTPTLLIFGSEGAGVRTNVKLRSDFLVGLSKGRNDDQLVDSLNVGVAAGLMIAKCVEQ</sequence>
<dbReference type="InterPro" id="IPR029026">
    <property type="entry name" value="tRNA_m1G_MTases_N"/>
</dbReference>
<dbReference type="InterPro" id="IPR047182">
    <property type="entry name" value="MRM1"/>
</dbReference>
<comment type="similarity">
    <text evidence="2">Belongs to the class IV-like SAM-binding methyltransferase superfamily. RNA methyltransferase TrmH family.</text>
</comment>
<keyword evidence="6" id="KW-0949">S-adenosyl-L-methionine</keyword>
<dbReference type="AlphaFoldDB" id="A0AAX4HBM4"/>
<feature type="compositionally biased region" description="Basic and acidic residues" evidence="11">
    <location>
        <begin position="22"/>
        <end position="40"/>
    </location>
</feature>
<dbReference type="InterPro" id="IPR013123">
    <property type="entry name" value="SpoU_subst-bd"/>
</dbReference>
<dbReference type="Gene3D" id="3.40.1280.10">
    <property type="match status" value="1"/>
</dbReference>
<dbReference type="RefSeq" id="XP_062878113.1">
    <property type="nucleotide sequence ID" value="XM_063022043.1"/>
</dbReference>
<comment type="subcellular location">
    <subcellularLocation>
        <location evidence="1">Mitochondrion</location>
    </subcellularLocation>
</comment>
<dbReference type="Pfam" id="PF08032">
    <property type="entry name" value="SpoU_sub_bind"/>
    <property type="match status" value="1"/>
</dbReference>
<dbReference type="InterPro" id="IPR001537">
    <property type="entry name" value="SpoU_MeTrfase"/>
</dbReference>
<dbReference type="GeneID" id="88174122"/>